<dbReference type="Pfam" id="PF14294">
    <property type="entry name" value="DUF4372"/>
    <property type="match status" value="1"/>
</dbReference>
<name>A0ABX9VXP0_9GAMM</name>
<evidence type="ECO:0000259" key="2">
    <source>
        <dbReference type="Pfam" id="PF14294"/>
    </source>
</evidence>
<accession>A0ABX9VXP0</accession>
<reference evidence="3 4" key="1">
    <citation type="submission" date="2018-10" db="EMBL/GenBank/DDBJ databases">
        <title>Draft genome sequence of Zhongshania sp. DSW25-10.</title>
        <authorList>
            <person name="Oh J."/>
        </authorList>
    </citation>
    <scope>NUCLEOTIDE SEQUENCE [LARGE SCALE GENOMIC DNA]</scope>
    <source>
        <strain evidence="3 4">DSW25-10</strain>
    </source>
</reference>
<gene>
    <name evidence="3" type="ORF">D0911_18815</name>
</gene>
<evidence type="ECO:0000313" key="3">
    <source>
        <dbReference type="EMBL" id="RNL57503.1"/>
    </source>
</evidence>
<protein>
    <submittedName>
        <fullName evidence="3">DUF4372 domain-containing protein</fullName>
    </submittedName>
</protein>
<dbReference type="InterPro" id="IPR025399">
    <property type="entry name" value="DUF4372"/>
</dbReference>
<evidence type="ECO:0000256" key="1">
    <source>
        <dbReference type="SAM" id="MobiDB-lite"/>
    </source>
</evidence>
<organism evidence="3 4">
    <name type="scientific">Zhongshania marina</name>
    <dbReference type="NCBI Taxonomy" id="2304603"/>
    <lineage>
        <taxon>Bacteria</taxon>
        <taxon>Pseudomonadati</taxon>
        <taxon>Pseudomonadota</taxon>
        <taxon>Gammaproteobacteria</taxon>
        <taxon>Cellvibrionales</taxon>
        <taxon>Spongiibacteraceae</taxon>
        <taxon>Zhongshania</taxon>
    </lineage>
</organism>
<proteinExistence type="predicted"/>
<dbReference type="EMBL" id="RHGB01000038">
    <property type="protein sequence ID" value="RNL57503.1"/>
    <property type="molecule type" value="Genomic_DNA"/>
</dbReference>
<feature type="region of interest" description="Disordered" evidence="1">
    <location>
        <begin position="29"/>
        <end position="48"/>
    </location>
</feature>
<keyword evidence="4" id="KW-1185">Reference proteome</keyword>
<sequence>MEGGRAHCNTILSQILKLVPRHKFETLAKQHHSGRAFRKASHWSHSCH</sequence>
<feature type="domain" description="DUF4372" evidence="2">
    <location>
        <begin position="7"/>
        <end position="45"/>
    </location>
</feature>
<evidence type="ECO:0000313" key="4">
    <source>
        <dbReference type="Proteomes" id="UP000274695"/>
    </source>
</evidence>
<dbReference type="Proteomes" id="UP000274695">
    <property type="component" value="Unassembled WGS sequence"/>
</dbReference>
<comment type="caution">
    <text evidence="3">The sequence shown here is derived from an EMBL/GenBank/DDBJ whole genome shotgun (WGS) entry which is preliminary data.</text>
</comment>